<sequence>MSRGPTAAAEARRRVTDLVRRAGVAMLTTIDLDGRLVSRPMGLPQEEFDGDLWFFAHAGSATLRHIRVNPEVNVAFTDQRHAFWVALTGIAGEGYDRARVERLWRPALAAWFPAGPDTPGLTLIKVHAIAADYWDAASGTVTTLLGRARPAGPGGTGRSGADEAPGTRGARSADEHADYSSQ</sequence>
<proteinExistence type="predicted"/>
<feature type="region of interest" description="Disordered" evidence="1">
    <location>
        <begin position="145"/>
        <end position="182"/>
    </location>
</feature>
<evidence type="ECO:0000313" key="4">
    <source>
        <dbReference type="Proteomes" id="UP000295626"/>
    </source>
</evidence>
<evidence type="ECO:0000256" key="1">
    <source>
        <dbReference type="SAM" id="MobiDB-lite"/>
    </source>
</evidence>
<dbReference type="Proteomes" id="UP000295626">
    <property type="component" value="Unassembled WGS sequence"/>
</dbReference>
<feature type="domain" description="General stress protein FMN-binding split barrel" evidence="2">
    <location>
        <begin position="11"/>
        <end position="146"/>
    </location>
</feature>
<evidence type="ECO:0000313" key="3">
    <source>
        <dbReference type="EMBL" id="TDB95929.1"/>
    </source>
</evidence>
<organism evidence="3 4">
    <name type="scientific">Micromonospora fluostatini</name>
    <dbReference type="NCBI Taxonomy" id="1629071"/>
    <lineage>
        <taxon>Bacteria</taxon>
        <taxon>Bacillati</taxon>
        <taxon>Actinomycetota</taxon>
        <taxon>Actinomycetes</taxon>
        <taxon>Micromonosporales</taxon>
        <taxon>Micromonosporaceae</taxon>
        <taxon>Micromonospora</taxon>
    </lineage>
</organism>
<dbReference type="PANTHER" id="PTHR34818:SF1">
    <property type="entry name" value="PROTEIN BLI-3"/>
    <property type="match status" value="1"/>
</dbReference>
<name>A0ABY2DHG8_9ACTN</name>
<dbReference type="Pfam" id="PF16242">
    <property type="entry name" value="Pyrid_ox_like"/>
    <property type="match status" value="1"/>
</dbReference>
<dbReference type="InterPro" id="IPR038725">
    <property type="entry name" value="YdaG_split_barrel_FMN-bd"/>
</dbReference>
<gene>
    <name evidence="3" type="ORF">E1091_09760</name>
</gene>
<feature type="compositionally biased region" description="Basic and acidic residues" evidence="1">
    <location>
        <begin position="171"/>
        <end position="182"/>
    </location>
</feature>
<dbReference type="SUPFAM" id="SSF50475">
    <property type="entry name" value="FMN-binding split barrel"/>
    <property type="match status" value="1"/>
</dbReference>
<dbReference type="Gene3D" id="2.30.110.10">
    <property type="entry name" value="Electron Transport, Fmn-binding Protein, Chain A"/>
    <property type="match status" value="1"/>
</dbReference>
<reference evidence="3 4" key="1">
    <citation type="submission" date="2019-02" db="EMBL/GenBank/DDBJ databases">
        <title>Draft genome sequences of novel Actinobacteria.</title>
        <authorList>
            <person name="Sahin N."/>
            <person name="Ay H."/>
            <person name="Saygin H."/>
        </authorList>
    </citation>
    <scope>NUCLEOTIDE SEQUENCE [LARGE SCALE GENOMIC DNA]</scope>
    <source>
        <strain evidence="3 4">JCM 30529</strain>
    </source>
</reference>
<comment type="caution">
    <text evidence="3">The sequence shown here is derived from an EMBL/GenBank/DDBJ whole genome shotgun (WGS) entry which is preliminary data.</text>
</comment>
<dbReference type="EMBL" id="SMKE01000293">
    <property type="protein sequence ID" value="TDB95929.1"/>
    <property type="molecule type" value="Genomic_DNA"/>
</dbReference>
<dbReference type="PANTHER" id="PTHR34818">
    <property type="entry name" value="PROTEIN BLI-3"/>
    <property type="match status" value="1"/>
</dbReference>
<evidence type="ECO:0000259" key="2">
    <source>
        <dbReference type="Pfam" id="PF16242"/>
    </source>
</evidence>
<protein>
    <submittedName>
        <fullName evidence="3">Pyridoxamine 5'-phosphate oxidase</fullName>
    </submittedName>
</protein>
<dbReference type="InterPro" id="IPR052917">
    <property type="entry name" value="Stress-Dev_Protein"/>
</dbReference>
<dbReference type="InterPro" id="IPR012349">
    <property type="entry name" value="Split_barrel_FMN-bd"/>
</dbReference>
<keyword evidence="4" id="KW-1185">Reference proteome</keyword>
<accession>A0ABY2DHG8</accession>